<dbReference type="InterPro" id="IPR011990">
    <property type="entry name" value="TPR-like_helical_dom_sf"/>
</dbReference>
<gene>
    <name evidence="2" type="ORF">ISN74_16005</name>
</gene>
<dbReference type="PANTHER" id="PTHR11102">
    <property type="entry name" value="SEL-1-LIKE PROTEIN"/>
    <property type="match status" value="1"/>
</dbReference>
<dbReference type="PROSITE" id="PS51257">
    <property type="entry name" value="PROKAR_LIPOPROTEIN"/>
    <property type="match status" value="1"/>
</dbReference>
<organism evidence="2 3">
    <name type="scientific">Dyella caseinilytica</name>
    <dbReference type="NCBI Taxonomy" id="1849581"/>
    <lineage>
        <taxon>Bacteria</taxon>
        <taxon>Pseudomonadati</taxon>
        <taxon>Pseudomonadota</taxon>
        <taxon>Gammaproteobacteria</taxon>
        <taxon>Lysobacterales</taxon>
        <taxon>Rhodanobacteraceae</taxon>
        <taxon>Dyella</taxon>
    </lineage>
</organism>
<dbReference type="Pfam" id="PF08238">
    <property type="entry name" value="Sel1"/>
    <property type="match status" value="1"/>
</dbReference>
<dbReference type="Proteomes" id="UP000663181">
    <property type="component" value="Chromosome"/>
</dbReference>
<evidence type="ECO:0000313" key="2">
    <source>
        <dbReference type="EMBL" id="QRN52933.1"/>
    </source>
</evidence>
<dbReference type="InterPro" id="IPR050767">
    <property type="entry name" value="Sel1_AlgK"/>
</dbReference>
<dbReference type="SUPFAM" id="SSF81901">
    <property type="entry name" value="HCP-like"/>
    <property type="match status" value="1"/>
</dbReference>
<dbReference type="Gene3D" id="1.25.40.10">
    <property type="entry name" value="Tetratricopeptide repeat domain"/>
    <property type="match status" value="1"/>
</dbReference>
<evidence type="ECO:0000259" key="1">
    <source>
        <dbReference type="Pfam" id="PF19933"/>
    </source>
</evidence>
<keyword evidence="3" id="KW-1185">Reference proteome</keyword>
<reference evidence="2 3" key="1">
    <citation type="submission" date="2020-10" db="EMBL/GenBank/DDBJ databases">
        <title>Phylogeny of dyella-like bacteria.</title>
        <authorList>
            <person name="Fu J."/>
        </authorList>
    </citation>
    <scope>NUCLEOTIDE SEQUENCE [LARGE SCALE GENOMIC DNA]</scope>
    <source>
        <strain evidence="2 3">DHOB09</strain>
    </source>
</reference>
<protein>
    <submittedName>
        <fullName evidence="2">Sel1 repeat family protein</fullName>
    </submittedName>
</protein>
<sequence length="430" mass="47827">MRRRTFPVLAVIGFLCACSHEESPMASLLSLGDVRAKLAFTCTHEADRLPPLDPQADALFKYARYLEKKAGPKDFNDIARYYRIAAAYGHYKANLNLQLLVSEGLASSPYPAKETIDLTMQLIAQGVPGGYYDMGHYLELGYGVKQDREAALRYFRKAADLGSPEAQAYVGDLLAPSDMAPGTALQMRQCATDQGYGDAASTLGIHLENRGLYSEAVHAFQKGVAGGDSMSAMVLKNAFQLSTPLQTQLSPSQRPYYLDLSDDPERSRRYGLIIDFLDANDGRNPKVPDIDQIVPLPPAKLPEWDGTFQWQKEQDATPPPAKPSDDLIERMSKAKNLDPATGRPIPPQPKTALGTRVKTGERCPESGDWCAWLTPTYRIAHFQRSIRQGSAMPAYTLYKPRRFDLLDDMFGMRHEEVAVEWELVRYADAV</sequence>
<dbReference type="SMART" id="SM00671">
    <property type="entry name" value="SEL1"/>
    <property type="match status" value="3"/>
</dbReference>
<dbReference type="PANTHER" id="PTHR11102:SF160">
    <property type="entry name" value="ERAD-ASSOCIATED E3 UBIQUITIN-PROTEIN LIGASE COMPONENT HRD3"/>
    <property type="match status" value="1"/>
</dbReference>
<accession>A0ABX7GS94</accession>
<evidence type="ECO:0000313" key="3">
    <source>
        <dbReference type="Proteomes" id="UP000663181"/>
    </source>
</evidence>
<name>A0ABX7GS94_9GAMM</name>
<feature type="domain" description="DUF6396" evidence="1">
    <location>
        <begin position="238"/>
        <end position="345"/>
    </location>
</feature>
<dbReference type="Pfam" id="PF19933">
    <property type="entry name" value="DUF6396"/>
    <property type="match status" value="1"/>
</dbReference>
<dbReference type="InterPro" id="IPR045653">
    <property type="entry name" value="DUF6396"/>
</dbReference>
<dbReference type="InterPro" id="IPR006597">
    <property type="entry name" value="Sel1-like"/>
</dbReference>
<proteinExistence type="predicted"/>
<dbReference type="EMBL" id="CP064030">
    <property type="protein sequence ID" value="QRN52933.1"/>
    <property type="molecule type" value="Genomic_DNA"/>
</dbReference>